<organism evidence="1 2">
    <name type="scientific">Heterodera trifolii</name>
    <dbReference type="NCBI Taxonomy" id="157864"/>
    <lineage>
        <taxon>Eukaryota</taxon>
        <taxon>Metazoa</taxon>
        <taxon>Ecdysozoa</taxon>
        <taxon>Nematoda</taxon>
        <taxon>Chromadorea</taxon>
        <taxon>Rhabditida</taxon>
        <taxon>Tylenchina</taxon>
        <taxon>Tylenchomorpha</taxon>
        <taxon>Tylenchoidea</taxon>
        <taxon>Heteroderidae</taxon>
        <taxon>Heteroderinae</taxon>
        <taxon>Heterodera</taxon>
    </lineage>
</organism>
<accession>A0ABD2KAX7</accession>
<name>A0ABD2KAX7_9BILA</name>
<dbReference type="SUPFAM" id="SSF102645">
    <property type="entry name" value="CoaB-like"/>
    <property type="match status" value="1"/>
</dbReference>
<proteinExistence type="predicted"/>
<dbReference type="AlphaFoldDB" id="A0ABD2KAX7"/>
<gene>
    <name evidence="1" type="ORF">niasHT_022253</name>
</gene>
<comment type="caution">
    <text evidence="1">The sequence shown here is derived from an EMBL/GenBank/DDBJ whole genome shotgun (WGS) entry which is preliminary data.</text>
</comment>
<reference evidence="1 2" key="1">
    <citation type="submission" date="2024-10" db="EMBL/GenBank/DDBJ databases">
        <authorList>
            <person name="Kim D."/>
        </authorList>
    </citation>
    <scope>NUCLEOTIDE SEQUENCE [LARGE SCALE GENOMIC DNA]</scope>
    <source>
        <strain evidence="1">BH-2024</strain>
    </source>
</reference>
<protein>
    <submittedName>
        <fullName evidence="1">Uncharacterized protein</fullName>
    </submittedName>
</protein>
<evidence type="ECO:0000313" key="1">
    <source>
        <dbReference type="EMBL" id="KAL3099835.1"/>
    </source>
</evidence>
<dbReference type="Proteomes" id="UP001620626">
    <property type="component" value="Unassembled WGS sequence"/>
</dbReference>
<evidence type="ECO:0000313" key="2">
    <source>
        <dbReference type="Proteomes" id="UP001620626"/>
    </source>
</evidence>
<dbReference type="InterPro" id="IPR035929">
    <property type="entry name" value="CoaB-like_sf"/>
</dbReference>
<dbReference type="EMBL" id="JBICBT010000802">
    <property type="protein sequence ID" value="KAL3099835.1"/>
    <property type="molecule type" value="Genomic_DNA"/>
</dbReference>
<dbReference type="Gene3D" id="3.40.50.10300">
    <property type="entry name" value="CoaB-like"/>
    <property type="match status" value="1"/>
</dbReference>
<keyword evidence="2" id="KW-1185">Reference proteome</keyword>
<sequence>MNAQAYEFVTNQRMLRGVGRLEKCGRRLSINQRFQQEPFVAIVIDPITDRRWRQIEHWRVSYLPKVVGFSGIAFDFLQALRRPSVCCLCRHSPTSASTCTSWKFFYRDESLKPFSRKYSHIFDHLETTENGQVKEKCAAFLDCYFQRVKIVDFPGLVDHLSAFQRYADRLLFVPFTDVGQYFCTTWKFCAPNALIYLAAAVSDFYKRQQKLPTHKIQSWNLEDGELQLKLSIVPKILKRLVDKMLETDESILIGMARAALEKYRNNEVIGNIMQQRKRHVTFVYPRSEDRAPEDIWLTEEAIDRGKEIEEQIVVKLFHQHAEFCAPCRHPSTPAATMINLINYRYH</sequence>